<gene>
    <name evidence="1" type="ORF">GA0074694_3485</name>
</gene>
<proteinExistence type="predicted"/>
<name>A0A1C6S076_9ACTN</name>
<dbReference type="AlphaFoldDB" id="A0A1C6S076"/>
<reference evidence="2" key="1">
    <citation type="submission" date="2016-06" db="EMBL/GenBank/DDBJ databases">
        <authorList>
            <person name="Varghese N."/>
        </authorList>
    </citation>
    <scope>NUCLEOTIDE SEQUENCE [LARGE SCALE GENOMIC DNA]</scope>
    <source>
        <strain evidence="2">DSM 46123</strain>
    </source>
</reference>
<dbReference type="EMBL" id="FMHU01000002">
    <property type="protein sequence ID" value="SCL22873.1"/>
    <property type="molecule type" value="Genomic_DNA"/>
</dbReference>
<dbReference type="STRING" id="47866.GA0074694_3485"/>
<organism evidence="1 2">
    <name type="scientific">Micromonospora inyonensis</name>
    <dbReference type="NCBI Taxonomy" id="47866"/>
    <lineage>
        <taxon>Bacteria</taxon>
        <taxon>Bacillati</taxon>
        <taxon>Actinomycetota</taxon>
        <taxon>Actinomycetes</taxon>
        <taxon>Micromonosporales</taxon>
        <taxon>Micromonosporaceae</taxon>
        <taxon>Micromonospora</taxon>
    </lineage>
</organism>
<dbReference type="InterPro" id="IPR034660">
    <property type="entry name" value="DinB/YfiT-like"/>
</dbReference>
<protein>
    <recommendedName>
        <fullName evidence="3">DinB superfamily protein</fullName>
    </recommendedName>
</protein>
<evidence type="ECO:0000313" key="2">
    <source>
        <dbReference type="Proteomes" id="UP000198906"/>
    </source>
</evidence>
<dbReference type="Pfam" id="PF04978">
    <property type="entry name" value="MST"/>
    <property type="match status" value="1"/>
</dbReference>
<dbReference type="InterPro" id="IPR007061">
    <property type="entry name" value="MST-like"/>
</dbReference>
<keyword evidence="2" id="KW-1185">Reference proteome</keyword>
<dbReference type="Gene3D" id="1.20.120.450">
    <property type="entry name" value="dinb family like domain"/>
    <property type="match status" value="1"/>
</dbReference>
<dbReference type="Proteomes" id="UP000198906">
    <property type="component" value="Unassembled WGS sequence"/>
</dbReference>
<sequence>MVDPHGYAVTGDHRHPTGHVVWWVPGGEVALPEREKGPPGVRRLHYGRRMAETSIHPSIDPTLAPVIARTGDERAVLAAFLDLHRGVVLKKLRGLTTADATRRLVPSDTTVAGVVKHLTMVEANWFPWLLAPEPGEEHVFSAEAGRQSFSVGPEDTVEALAAAYEAACARSREVAARFPLDHVVPQPQLGEVNLRWIYVHMIEETARHAGHADILRELTDGATGAV</sequence>
<dbReference type="SUPFAM" id="SSF109854">
    <property type="entry name" value="DinB/YfiT-like putative metalloenzymes"/>
    <property type="match status" value="1"/>
</dbReference>
<evidence type="ECO:0000313" key="1">
    <source>
        <dbReference type="EMBL" id="SCL22873.1"/>
    </source>
</evidence>
<accession>A0A1C6S076</accession>
<evidence type="ECO:0008006" key="3">
    <source>
        <dbReference type="Google" id="ProtNLM"/>
    </source>
</evidence>